<gene>
    <name evidence="1" type="ORF">LITE_LOCUS20308</name>
</gene>
<keyword evidence="2" id="KW-1185">Reference proteome</keyword>
<accession>A0AAV0KWM1</accession>
<dbReference type="EMBL" id="CAMGYJ010000005">
    <property type="protein sequence ID" value="CAI0425248.1"/>
    <property type="molecule type" value="Genomic_DNA"/>
</dbReference>
<reference evidence="1" key="1">
    <citation type="submission" date="2022-08" db="EMBL/GenBank/DDBJ databases">
        <authorList>
            <person name="Gutierrez-Valencia J."/>
        </authorList>
    </citation>
    <scope>NUCLEOTIDE SEQUENCE</scope>
</reference>
<evidence type="ECO:0000313" key="2">
    <source>
        <dbReference type="Proteomes" id="UP001154282"/>
    </source>
</evidence>
<organism evidence="1 2">
    <name type="scientific">Linum tenue</name>
    <dbReference type="NCBI Taxonomy" id="586396"/>
    <lineage>
        <taxon>Eukaryota</taxon>
        <taxon>Viridiplantae</taxon>
        <taxon>Streptophyta</taxon>
        <taxon>Embryophyta</taxon>
        <taxon>Tracheophyta</taxon>
        <taxon>Spermatophyta</taxon>
        <taxon>Magnoliopsida</taxon>
        <taxon>eudicotyledons</taxon>
        <taxon>Gunneridae</taxon>
        <taxon>Pentapetalae</taxon>
        <taxon>rosids</taxon>
        <taxon>fabids</taxon>
        <taxon>Malpighiales</taxon>
        <taxon>Linaceae</taxon>
        <taxon>Linum</taxon>
    </lineage>
</organism>
<protein>
    <submittedName>
        <fullName evidence="1">Uncharacterized protein</fullName>
    </submittedName>
</protein>
<dbReference type="Proteomes" id="UP001154282">
    <property type="component" value="Unassembled WGS sequence"/>
</dbReference>
<evidence type="ECO:0000313" key="1">
    <source>
        <dbReference type="EMBL" id="CAI0425248.1"/>
    </source>
</evidence>
<dbReference type="AlphaFoldDB" id="A0AAV0KWM1"/>
<proteinExistence type="predicted"/>
<sequence>MLPDASLVHKDPLPAQVWRYSKLWGGPQCHKCSRTLEVLTKSIHSRVNPYQGAKTLSYLVCHLSSLQCIM</sequence>
<name>A0AAV0KWM1_9ROSI</name>
<comment type="caution">
    <text evidence="1">The sequence shown here is derived from an EMBL/GenBank/DDBJ whole genome shotgun (WGS) entry which is preliminary data.</text>
</comment>